<comment type="caution">
    <text evidence="1">The sequence shown here is derived from an EMBL/GenBank/DDBJ whole genome shotgun (WGS) entry which is preliminary data.</text>
</comment>
<keyword evidence="2" id="KW-1185">Reference proteome</keyword>
<accession>A0A8T2ZJV6</accession>
<evidence type="ECO:0000313" key="2">
    <source>
        <dbReference type="Proteomes" id="UP000807159"/>
    </source>
</evidence>
<dbReference type="GO" id="GO:0036503">
    <property type="term" value="P:ERAD pathway"/>
    <property type="evidence" value="ECO:0007669"/>
    <property type="project" value="TreeGrafter"/>
</dbReference>
<dbReference type="AlphaFoldDB" id="A0A8T2ZJV6"/>
<gene>
    <name evidence="1" type="ORF">H0E87_005694</name>
</gene>
<sequence>MINAGSKQLTTPSGVLECTAEEGSGGLPTHVWSYLFPLDSPKAPLIEVRYVWLPKGTYAKLQPDVFGFSDLPNHKAVLETSFRQHATLSKVLELRPSSCVSVLETDIEVDVVRPDSSLESSQPVLKPPIYGKAESGMVEEGNYNYYKFYIDNDTWDKISAEDIRVEVRIEAETSNGDTDLYISNHPRT</sequence>
<dbReference type="PANTHER" id="PTHR12555">
    <property type="entry name" value="UBIQUITIN FUSION DEGRADATON PROTEIN 1"/>
    <property type="match status" value="1"/>
</dbReference>
<organism evidence="1 2">
    <name type="scientific">Populus deltoides</name>
    <name type="common">Eastern poplar</name>
    <name type="synonym">Eastern cottonwood</name>
    <dbReference type="NCBI Taxonomy" id="3696"/>
    <lineage>
        <taxon>Eukaryota</taxon>
        <taxon>Viridiplantae</taxon>
        <taxon>Streptophyta</taxon>
        <taxon>Embryophyta</taxon>
        <taxon>Tracheophyta</taxon>
        <taxon>Spermatophyta</taxon>
        <taxon>Magnoliopsida</taxon>
        <taxon>eudicotyledons</taxon>
        <taxon>Gunneridae</taxon>
        <taxon>Pentapetalae</taxon>
        <taxon>rosids</taxon>
        <taxon>fabids</taxon>
        <taxon>Malpighiales</taxon>
        <taxon>Salicaceae</taxon>
        <taxon>Saliceae</taxon>
        <taxon>Populus</taxon>
    </lineage>
</organism>
<dbReference type="GO" id="GO:0031593">
    <property type="term" value="F:polyubiquitin modification-dependent protein binding"/>
    <property type="evidence" value="ECO:0007669"/>
    <property type="project" value="TreeGrafter"/>
</dbReference>
<protein>
    <submittedName>
        <fullName evidence="1">Uncharacterized protein</fullName>
    </submittedName>
</protein>
<dbReference type="PANTHER" id="PTHR12555:SF27">
    <property type="entry name" value="UBIQUITIN FUSION DEGRADATION UFD1 FAMILY PROTEIN"/>
    <property type="match status" value="1"/>
</dbReference>
<dbReference type="GO" id="GO:0034098">
    <property type="term" value="C:VCP-NPL4-UFD1 AAA ATPase complex"/>
    <property type="evidence" value="ECO:0007669"/>
    <property type="project" value="TreeGrafter"/>
</dbReference>
<dbReference type="Proteomes" id="UP000807159">
    <property type="component" value="Chromosome 2"/>
</dbReference>
<dbReference type="EMBL" id="JACEGQ020000002">
    <property type="protein sequence ID" value="KAH8517874.1"/>
    <property type="molecule type" value="Genomic_DNA"/>
</dbReference>
<dbReference type="Gene3D" id="3.10.330.10">
    <property type="match status" value="1"/>
</dbReference>
<evidence type="ECO:0000313" key="1">
    <source>
        <dbReference type="EMBL" id="KAH8517874.1"/>
    </source>
</evidence>
<proteinExistence type="predicted"/>
<name>A0A8T2ZJV6_POPDE</name>
<dbReference type="GO" id="GO:0006511">
    <property type="term" value="P:ubiquitin-dependent protein catabolic process"/>
    <property type="evidence" value="ECO:0007669"/>
    <property type="project" value="InterPro"/>
</dbReference>
<dbReference type="InterPro" id="IPR004854">
    <property type="entry name" value="Ufd1-like"/>
</dbReference>
<reference evidence="1" key="1">
    <citation type="journal article" date="2021" name="J. Hered.">
        <title>Genome Assembly of Salicaceae Populus deltoides (Eastern Cottonwood) I-69 Based on Nanopore Sequencing and Hi-C Technologies.</title>
        <authorList>
            <person name="Bai S."/>
            <person name="Wu H."/>
            <person name="Zhang J."/>
            <person name="Pan Z."/>
            <person name="Zhao W."/>
            <person name="Li Z."/>
            <person name="Tong C."/>
        </authorList>
    </citation>
    <scope>NUCLEOTIDE SEQUENCE</scope>
    <source>
        <tissue evidence="1">Leaf</tissue>
    </source>
</reference>